<dbReference type="HOGENOM" id="CLU_039419_1_0_6"/>
<evidence type="ECO:0000313" key="3">
    <source>
        <dbReference type="EMBL" id="AEX03134.1"/>
    </source>
</evidence>
<dbReference type="PATRIC" id="fig|1006551.4.peg.1407"/>
<accession>A0A0H3H3W0</accession>
<feature type="region of interest" description="Disordered" evidence="1">
    <location>
        <begin position="1"/>
        <end position="23"/>
    </location>
</feature>
<protein>
    <submittedName>
        <fullName evidence="3">AMP-dependent synthetase/ligase</fullName>
    </submittedName>
</protein>
<dbReference type="InterPro" id="IPR028154">
    <property type="entry name" value="AMP-dep_Lig_C"/>
</dbReference>
<sequence>MTTAKMMGRLDPQSTQTEEVAVSPPGLEQLVERVRCRSPFYAEHYRHLATRGWQLKDLPLINPERYWEGSQGLKNWPVLTGPVEDGIVFKTGGTTGGGKLSVFSRQEWRAFVTSFGRSLSSQLKPGARVANLFFAGDLYASFLFIHGALSHMSIPVCEYPFTGSLEPQTLTEQIVQHDINVLVGVPAMLLQYAAELAGKNRRLPGIETILYGSESLFTEQLQLLKSAFPNARIASIGCACVDAGLIGLSTPDCLADEHRVFEPETIVEIIDEATGEPIDEINRSGMLVVTSLTRTLMPLIRYPVGDLAAWREPPGSKHRKFILQGRSSLGYRLRVGYASLFPDEIAALITEEMGHQQWQLMLEHADNRDRLSLRIAFSGTRQQADRLCGQLLARDHALAELQAAGQLCVQVHWCSQAELIRNTRTGKLQRVIDKRAYLAQEAVK</sequence>
<evidence type="ECO:0000313" key="4">
    <source>
        <dbReference type="Proteomes" id="UP000007843"/>
    </source>
</evidence>
<dbReference type="Pfam" id="PF14535">
    <property type="entry name" value="AMP-binding_C_2"/>
    <property type="match status" value="1"/>
</dbReference>
<dbReference type="InterPro" id="IPR042099">
    <property type="entry name" value="ANL_N_sf"/>
</dbReference>
<dbReference type="RefSeq" id="WP_014227384.1">
    <property type="nucleotide sequence ID" value="NC_016612.1"/>
</dbReference>
<dbReference type="InterPro" id="IPR045851">
    <property type="entry name" value="AMP-bd_C_sf"/>
</dbReference>
<dbReference type="EMBL" id="CP003218">
    <property type="protein sequence ID" value="AEX03134.1"/>
    <property type="molecule type" value="Genomic_DNA"/>
</dbReference>
<dbReference type="AlphaFoldDB" id="A0A0H3H3W0"/>
<dbReference type="Gene3D" id="3.40.50.12780">
    <property type="entry name" value="N-terminal domain of ligase-like"/>
    <property type="match status" value="1"/>
</dbReference>
<dbReference type="PANTHER" id="PTHR43845">
    <property type="entry name" value="BLR5969 PROTEIN"/>
    <property type="match status" value="1"/>
</dbReference>
<evidence type="ECO:0000259" key="2">
    <source>
        <dbReference type="Pfam" id="PF14535"/>
    </source>
</evidence>
<keyword evidence="3" id="KW-0436">Ligase</keyword>
<name>A0A0H3H3W0_KLEM8</name>
<dbReference type="Proteomes" id="UP000007843">
    <property type="component" value="Chromosome"/>
</dbReference>
<feature type="domain" description="AMP-dependent ligase C-terminal" evidence="2">
    <location>
        <begin position="340"/>
        <end position="435"/>
    </location>
</feature>
<dbReference type="GO" id="GO:0016874">
    <property type="term" value="F:ligase activity"/>
    <property type="evidence" value="ECO:0007669"/>
    <property type="project" value="UniProtKB-KW"/>
</dbReference>
<proteinExistence type="predicted"/>
<dbReference type="PANTHER" id="PTHR43845:SF1">
    <property type="entry name" value="BLR5969 PROTEIN"/>
    <property type="match status" value="1"/>
</dbReference>
<dbReference type="SUPFAM" id="SSF56801">
    <property type="entry name" value="Acetyl-CoA synthetase-like"/>
    <property type="match status" value="1"/>
</dbReference>
<dbReference type="KEGG" id="kox:KOX_07020"/>
<evidence type="ECO:0000256" key="1">
    <source>
        <dbReference type="SAM" id="MobiDB-lite"/>
    </source>
</evidence>
<dbReference type="Gene3D" id="3.30.300.30">
    <property type="match status" value="1"/>
</dbReference>
<gene>
    <name evidence="3" type="ordered locus">KOX_07020</name>
</gene>
<organism evidence="3 4">
    <name type="scientific">Klebsiella michiganensis (strain ATCC 8724 / DSM 4798 / JCM 20051 / NBRC 3318 / NRRL B-199 / KCTC 1686 / BUCSAV 143 / CCM 1901)</name>
    <dbReference type="NCBI Taxonomy" id="1006551"/>
    <lineage>
        <taxon>Bacteria</taxon>
        <taxon>Pseudomonadati</taxon>
        <taxon>Pseudomonadota</taxon>
        <taxon>Gammaproteobacteria</taxon>
        <taxon>Enterobacterales</taxon>
        <taxon>Enterobacteriaceae</taxon>
        <taxon>Klebsiella/Raoultella group</taxon>
        <taxon>Klebsiella</taxon>
    </lineage>
</organism>
<reference evidence="3 4" key="1">
    <citation type="journal article" date="2012" name="J. Bacteriol.">
        <title>Complete genome sequence of Klebsiella oxytoca KCTC 1686, used in production of 2,3-butanediol.</title>
        <authorList>
            <person name="Shin S.H."/>
            <person name="Kim S."/>
            <person name="Kim J.Y."/>
            <person name="Lee S."/>
            <person name="Um Y."/>
            <person name="Oh M.K."/>
            <person name="Kim Y.R."/>
            <person name="Lee J."/>
            <person name="Yang K.S."/>
        </authorList>
    </citation>
    <scope>NUCLEOTIDE SEQUENCE [LARGE SCALE GENOMIC DNA]</scope>
    <source>
        <strain evidence="4">ATCC 8724 / DSM 4798 / JCM 20051 / NBRC 3318 / NRRL B-199 / KCTC 1686</strain>
    </source>
</reference>